<proteinExistence type="predicted"/>
<dbReference type="Proteomes" id="UP001059844">
    <property type="component" value="Chromosome"/>
</dbReference>
<dbReference type="RefSeq" id="WP_256551247.1">
    <property type="nucleotide sequence ID" value="NZ_CP101751.1"/>
</dbReference>
<evidence type="ECO:0000313" key="2">
    <source>
        <dbReference type="Proteomes" id="UP001059844"/>
    </source>
</evidence>
<keyword evidence="2" id="KW-1185">Reference proteome</keyword>
<dbReference type="PANTHER" id="PTHR37841:SF1">
    <property type="entry name" value="DUF3298 DOMAIN-CONTAINING PROTEIN"/>
    <property type="match status" value="1"/>
</dbReference>
<accession>A0ABY5ISC8</accession>
<dbReference type="EMBL" id="CP101751">
    <property type="protein sequence ID" value="UUC45554.1"/>
    <property type="molecule type" value="Genomic_DNA"/>
</dbReference>
<sequence>MRVFYLLFLVTVTNVFSQSLKKNELLLPYREGNLWGFCDTLGQVKVKPFITGMGEFAITTPNFKGRYVIRKNGKISIIDQNKKVLFSGAYLDSVQMSNYSNVIFIYKNNKEGILRDNKSLIPAEYDRVTPVVNESFEVEKGGKLGLINSKGKLIIPIQYEIIRRSKVENKDSNKFDWVAISRDDSDRKETIYTDDTFLDTDEPIAGPKITLVAMEESIEERDRKQNRYKEIEKKYGEIVAFSEDNVVIKNGAEYFVYAIDKDKIILKNDGVIKKFRPHNGSSTFLVEKKGKFGLVDETGKIILDYKYDKIEHELGAVCFLEKENRKGIFILNSIYKEVELKYTKIKILEPIQINDHWQFGLFEVTTIKGKKGLLGENGVEYFKN</sequence>
<organism evidence="1 2">
    <name type="scientific">Flavobacterium cerinum</name>
    <dbReference type="NCBI Taxonomy" id="2502784"/>
    <lineage>
        <taxon>Bacteria</taxon>
        <taxon>Pseudomonadati</taxon>
        <taxon>Bacteroidota</taxon>
        <taxon>Flavobacteriia</taxon>
        <taxon>Flavobacteriales</taxon>
        <taxon>Flavobacteriaceae</taxon>
        <taxon>Flavobacterium</taxon>
    </lineage>
</organism>
<dbReference type="InterPro" id="IPR032774">
    <property type="entry name" value="WG_beta_rep"/>
</dbReference>
<name>A0ABY5ISC8_9FLAO</name>
<dbReference type="Pfam" id="PF14903">
    <property type="entry name" value="WG_beta_rep"/>
    <property type="match status" value="2"/>
</dbReference>
<reference evidence="1" key="1">
    <citation type="submission" date="2022-07" db="EMBL/GenBank/DDBJ databases">
        <title>Isolation, identification, and degradation of a PFOSA degrading strain from sewage treatment plant.</title>
        <authorList>
            <person name="Zhang L."/>
            <person name="Huo Y."/>
        </authorList>
    </citation>
    <scope>NUCLEOTIDE SEQUENCE</scope>
    <source>
        <strain evidence="1">C1</strain>
    </source>
</reference>
<dbReference type="PANTHER" id="PTHR37841">
    <property type="entry name" value="GLR2918 PROTEIN"/>
    <property type="match status" value="1"/>
</dbReference>
<protein>
    <submittedName>
        <fullName evidence="1">WG repeat-containing protein</fullName>
    </submittedName>
</protein>
<gene>
    <name evidence="1" type="ORF">NOX80_18280</name>
</gene>
<evidence type="ECO:0000313" key="1">
    <source>
        <dbReference type="EMBL" id="UUC45554.1"/>
    </source>
</evidence>